<organism evidence="7 8">
    <name type="scientific">Aspergillus mulundensis</name>
    <dbReference type="NCBI Taxonomy" id="1810919"/>
    <lineage>
        <taxon>Eukaryota</taxon>
        <taxon>Fungi</taxon>
        <taxon>Dikarya</taxon>
        <taxon>Ascomycota</taxon>
        <taxon>Pezizomycotina</taxon>
        <taxon>Eurotiomycetes</taxon>
        <taxon>Eurotiomycetidae</taxon>
        <taxon>Eurotiales</taxon>
        <taxon>Aspergillaceae</taxon>
        <taxon>Aspergillus</taxon>
        <taxon>Aspergillus subgen. Nidulantes</taxon>
    </lineage>
</organism>
<dbReference type="PANTHER" id="PTHR28235:SF1">
    <property type="entry name" value="SMALL RIBOSOMAL SUBUNIT PROTEIN MS41"/>
    <property type="match status" value="1"/>
</dbReference>
<evidence type="ECO:0000256" key="1">
    <source>
        <dbReference type="ARBA" id="ARBA00004173"/>
    </source>
</evidence>
<evidence type="ECO:0000256" key="2">
    <source>
        <dbReference type="ARBA" id="ARBA00010492"/>
    </source>
</evidence>
<sequence length="250" mass="28360">MALRNPFSIFGSFRSLHLTQQCLRTVHTESKRSRSKPAPVPTPFVPNVETFLKLIGRDMSKHASKFPSWDKLFSMSSTELRDAGIESAEQRRYLIRKRSRFTKGWYGPGGDLEHVVDGAAQLRVMEVPFKAPATNTEVRDSTIVDLLNHSATLTPGMRRVIVNLPPDAIEYKHDPSKQLKRFKGMKIHNSVYIAGPYLQPIAGTNGSAAIIRVEEGMWEDKLGHKVDGGERRRAEVRAKRRAEERRKERA</sequence>
<evidence type="ECO:0000313" key="7">
    <source>
        <dbReference type="EMBL" id="RDW93232.1"/>
    </source>
</evidence>
<dbReference type="Pfam" id="PF09597">
    <property type="entry name" value="SAM_Ribosomal_mS41"/>
    <property type="match status" value="1"/>
</dbReference>
<gene>
    <name evidence="7" type="ORF">DSM5745_00554</name>
</gene>
<evidence type="ECO:0000256" key="4">
    <source>
        <dbReference type="ARBA" id="ARBA00035129"/>
    </source>
</evidence>
<reference evidence="7 8" key="1">
    <citation type="journal article" date="2018" name="IMA Fungus">
        <title>IMA Genome-F 9: Draft genome sequence of Annulohypoxylon stygium, Aspergillus mulundensis, Berkeleyomyces basicola (syn. Thielaviopsis basicola), Ceratocystis smalleyi, two Cercospora beticola strains, Coleophoma cylindrospora, Fusarium fracticaudum, Phialophora cf. hyalina, and Morchella septimelata.</title>
        <authorList>
            <person name="Wingfield B.D."/>
            <person name="Bills G.F."/>
            <person name="Dong Y."/>
            <person name="Huang W."/>
            <person name="Nel W.J."/>
            <person name="Swalarsk-Parry B.S."/>
            <person name="Vaghefi N."/>
            <person name="Wilken P.M."/>
            <person name="An Z."/>
            <person name="de Beer Z.W."/>
            <person name="De Vos L."/>
            <person name="Chen L."/>
            <person name="Duong T.A."/>
            <person name="Gao Y."/>
            <person name="Hammerbacher A."/>
            <person name="Kikkert J.R."/>
            <person name="Li Y."/>
            <person name="Li H."/>
            <person name="Li K."/>
            <person name="Li Q."/>
            <person name="Liu X."/>
            <person name="Ma X."/>
            <person name="Naidoo K."/>
            <person name="Pethybridge S.J."/>
            <person name="Sun J."/>
            <person name="Steenkamp E.T."/>
            <person name="van der Nest M.A."/>
            <person name="van Wyk S."/>
            <person name="Wingfield M.J."/>
            <person name="Xiong C."/>
            <person name="Yue Q."/>
            <person name="Zhang X."/>
        </authorList>
    </citation>
    <scope>NUCLEOTIDE SEQUENCE [LARGE SCALE GENOMIC DNA]</scope>
    <source>
        <strain evidence="7 8">DSM 5745</strain>
    </source>
</reference>
<feature type="region of interest" description="Disordered" evidence="5">
    <location>
        <begin position="226"/>
        <end position="250"/>
    </location>
</feature>
<dbReference type="InterPro" id="IPR019083">
    <property type="entry name" value="SAM_Ribosomal_mS41"/>
</dbReference>
<dbReference type="EMBL" id="PVWQ01000001">
    <property type="protein sequence ID" value="RDW93232.1"/>
    <property type="molecule type" value="Genomic_DNA"/>
</dbReference>
<dbReference type="GeneID" id="38110924"/>
<dbReference type="InterPro" id="IPR039603">
    <property type="entry name" value="Ribosomal_mS41"/>
</dbReference>
<evidence type="ECO:0000259" key="6">
    <source>
        <dbReference type="SMART" id="SM01238"/>
    </source>
</evidence>
<proteinExistence type="inferred from homology"/>
<name>A0A3D8T3U7_9EURO</name>
<dbReference type="OrthoDB" id="18595at2759"/>
<feature type="domain" description="Small ribosomal subunit protein mS41 SAM" evidence="6">
    <location>
        <begin position="48"/>
        <end position="104"/>
    </location>
</feature>
<protein>
    <recommendedName>
        <fullName evidence="4">Small ribosomal subunit protein mS41</fullName>
    </recommendedName>
</protein>
<keyword evidence="8" id="KW-1185">Reference proteome</keyword>
<dbReference type="SMART" id="SM01238">
    <property type="entry name" value="IGR"/>
    <property type="match status" value="1"/>
</dbReference>
<comment type="similarity">
    <text evidence="2">Belongs to the mitochondrion-specific ribosomal protein mS41 family.</text>
</comment>
<comment type="subcellular location">
    <subcellularLocation>
        <location evidence="1">Mitochondrion</location>
    </subcellularLocation>
</comment>
<evidence type="ECO:0000256" key="3">
    <source>
        <dbReference type="ARBA" id="ARBA00023128"/>
    </source>
</evidence>
<comment type="caution">
    <text evidence="7">The sequence shown here is derived from an EMBL/GenBank/DDBJ whole genome shotgun (WGS) entry which is preliminary data.</text>
</comment>
<accession>A0A3D8T3U7</accession>
<evidence type="ECO:0000313" key="8">
    <source>
        <dbReference type="Proteomes" id="UP000256690"/>
    </source>
</evidence>
<dbReference type="AlphaFoldDB" id="A0A3D8T3U7"/>
<dbReference type="PANTHER" id="PTHR28235">
    <property type="entry name" value="PROTEIN FYV4, MITOCHONDRIAL"/>
    <property type="match status" value="1"/>
</dbReference>
<dbReference type="GO" id="GO:0005739">
    <property type="term" value="C:mitochondrion"/>
    <property type="evidence" value="ECO:0007669"/>
    <property type="project" value="UniProtKB-SubCell"/>
</dbReference>
<dbReference type="RefSeq" id="XP_026608415.1">
    <property type="nucleotide sequence ID" value="XM_026742570.1"/>
</dbReference>
<evidence type="ECO:0000256" key="5">
    <source>
        <dbReference type="SAM" id="MobiDB-lite"/>
    </source>
</evidence>
<dbReference type="Proteomes" id="UP000256690">
    <property type="component" value="Unassembled WGS sequence"/>
</dbReference>
<keyword evidence="3" id="KW-0496">Mitochondrion</keyword>